<dbReference type="EnsemblMetazoa" id="AALB003588-RA">
    <property type="protein sequence ID" value="AALB003588-PA"/>
    <property type="gene ID" value="AALB003588"/>
</dbReference>
<reference evidence="1 2" key="1">
    <citation type="journal article" date="2017" name="G3 (Bethesda)">
        <title>The Physical Genome Mapping of Anopheles albimanus Corrected Scaffold Misassemblies and Identified Interarm Rearrangements in Genus Anopheles.</title>
        <authorList>
            <person name="Artemov G.N."/>
            <person name="Peery A.N."/>
            <person name="Jiang X."/>
            <person name="Tu Z."/>
            <person name="Stegniy V.N."/>
            <person name="Sharakhova M.V."/>
            <person name="Sharakhov I.V."/>
        </authorList>
    </citation>
    <scope>NUCLEOTIDE SEQUENCE [LARGE SCALE GENOMIC DNA]</scope>
    <source>
        <strain evidence="1 2">ALBI9_A</strain>
    </source>
</reference>
<accession>A0A182FAQ8</accession>
<protein>
    <submittedName>
        <fullName evidence="1">Uncharacterized protein</fullName>
    </submittedName>
</protein>
<sequence>MAEQPVVPSCNGMPSGPCTTQHHTDRALPGQPKLAQQLLLEKRYKVLTYGAQREQTTTTLLCQDRSVDQGQSRWPNVTRTANCLARRKAKYLPRTNRKTNHLKPMSKHFGHRRRTDR</sequence>
<dbReference type="VEuPathDB" id="VectorBase:AALB003588"/>
<reference evidence="1" key="2">
    <citation type="submission" date="2022-08" db="UniProtKB">
        <authorList>
            <consortium name="EnsemblMetazoa"/>
        </authorList>
    </citation>
    <scope>IDENTIFICATION</scope>
    <source>
        <strain evidence="1">STECLA/ALBI9_A</strain>
    </source>
</reference>
<dbReference type="Proteomes" id="UP000069272">
    <property type="component" value="Chromosome 2R"/>
</dbReference>
<keyword evidence="2" id="KW-1185">Reference proteome</keyword>
<proteinExistence type="predicted"/>
<dbReference type="AlphaFoldDB" id="A0A182FAQ8"/>
<evidence type="ECO:0000313" key="1">
    <source>
        <dbReference type="EnsemblMetazoa" id="AALB003588-PA"/>
    </source>
</evidence>
<evidence type="ECO:0000313" key="2">
    <source>
        <dbReference type="Proteomes" id="UP000069272"/>
    </source>
</evidence>
<name>A0A182FAQ8_ANOAL</name>
<organism evidence="1 2">
    <name type="scientific">Anopheles albimanus</name>
    <name type="common">New world malaria mosquito</name>
    <dbReference type="NCBI Taxonomy" id="7167"/>
    <lineage>
        <taxon>Eukaryota</taxon>
        <taxon>Metazoa</taxon>
        <taxon>Ecdysozoa</taxon>
        <taxon>Arthropoda</taxon>
        <taxon>Hexapoda</taxon>
        <taxon>Insecta</taxon>
        <taxon>Pterygota</taxon>
        <taxon>Neoptera</taxon>
        <taxon>Endopterygota</taxon>
        <taxon>Diptera</taxon>
        <taxon>Nematocera</taxon>
        <taxon>Culicoidea</taxon>
        <taxon>Culicidae</taxon>
        <taxon>Anophelinae</taxon>
        <taxon>Anopheles</taxon>
    </lineage>
</organism>